<dbReference type="Pfam" id="PF06570">
    <property type="entry name" value="DUF1129"/>
    <property type="match status" value="1"/>
</dbReference>
<evidence type="ECO:0008006" key="4">
    <source>
        <dbReference type="Google" id="ProtNLM"/>
    </source>
</evidence>
<accession>A0A0M2T1K1</accession>
<feature type="transmembrane region" description="Helical" evidence="1">
    <location>
        <begin position="201"/>
        <end position="218"/>
    </location>
</feature>
<dbReference type="RefSeq" id="WP_046522603.1">
    <property type="nucleotide sequence ID" value="NZ_LAYY01000004.1"/>
</dbReference>
<comment type="caution">
    <text evidence="2">The sequence shown here is derived from an EMBL/GenBank/DDBJ whole genome shotgun (WGS) entry which is preliminary data.</text>
</comment>
<reference evidence="2 3" key="1">
    <citation type="submission" date="2015-04" db="EMBL/GenBank/DDBJ databases">
        <title>Taxonomic description and genome sequence of Bacillus campisalis sp. nov., a novel member of the genus Bacillus isolated from solar saltern.</title>
        <authorList>
            <person name="Mathan Kumar R."/>
            <person name="Kaur G."/>
            <person name="Kumar A."/>
            <person name="Singh N.K."/>
            <person name="Kaur N."/>
            <person name="Kumar N."/>
            <person name="Mayilraj S."/>
        </authorList>
    </citation>
    <scope>NUCLEOTIDE SEQUENCE [LARGE SCALE GENOMIC DNA]</scope>
    <source>
        <strain evidence="2 3">SA2-6</strain>
    </source>
</reference>
<dbReference type="PANTHER" id="PTHR41307">
    <property type="entry name" value="MEMBRANE PROTEIN-RELATED"/>
    <property type="match status" value="1"/>
</dbReference>
<dbReference type="PANTHER" id="PTHR41307:SF1">
    <property type="entry name" value="MEMBRANE PROTEIN"/>
    <property type="match status" value="1"/>
</dbReference>
<dbReference type="SUPFAM" id="SSF158560">
    <property type="entry name" value="BH3980-like"/>
    <property type="match status" value="1"/>
</dbReference>
<evidence type="ECO:0000313" key="2">
    <source>
        <dbReference type="EMBL" id="KKK39112.1"/>
    </source>
</evidence>
<dbReference type="OrthoDB" id="1655249at2"/>
<dbReference type="EMBL" id="LAYY01000004">
    <property type="protein sequence ID" value="KKK39112.1"/>
    <property type="molecule type" value="Genomic_DNA"/>
</dbReference>
<keyword evidence="1" id="KW-0472">Membrane</keyword>
<protein>
    <recommendedName>
        <fullName evidence="4">Integral membrane protein</fullName>
    </recommendedName>
</protein>
<dbReference type="AlphaFoldDB" id="A0A0M2T1K1"/>
<feature type="transmembrane region" description="Helical" evidence="1">
    <location>
        <begin position="129"/>
        <end position="151"/>
    </location>
</feature>
<dbReference type="InterPro" id="IPR009214">
    <property type="entry name" value="DUF1129"/>
</dbReference>
<feature type="transmembrane region" description="Helical" evidence="1">
    <location>
        <begin position="172"/>
        <end position="189"/>
    </location>
</feature>
<gene>
    <name evidence="2" type="ORF">WQ57_04855</name>
</gene>
<dbReference type="PATRIC" id="fig|1408103.3.peg.1092"/>
<evidence type="ECO:0000313" key="3">
    <source>
        <dbReference type="Proteomes" id="UP000034166"/>
    </source>
</evidence>
<keyword evidence="1" id="KW-0812">Transmembrane</keyword>
<organism evidence="2 3">
    <name type="scientific">Mesobacillus campisalis</name>
    <dbReference type="NCBI Taxonomy" id="1408103"/>
    <lineage>
        <taxon>Bacteria</taxon>
        <taxon>Bacillati</taxon>
        <taxon>Bacillota</taxon>
        <taxon>Bacilli</taxon>
        <taxon>Bacillales</taxon>
        <taxon>Bacillaceae</taxon>
        <taxon>Mesobacillus</taxon>
    </lineage>
</organism>
<keyword evidence="1" id="KW-1133">Transmembrane helix</keyword>
<sequence length="224" mass="25187">MNAQKLIKENNRKREMLTAENEAYYGDLLIYIRLQFSLSEQQSEEVLMELLEHLLEGQKAGKTAKDIFGDDPRGFADELIEHLPKEEKRKLIPFIGGIIGDIVGWLLIIRGGLFLVLSQFTEVDTKVHPLSALLIALMIAGFVIITIVYVFKLVERSLFREKRNTRKDTIKAGFAGAAGMAAVLLITKFLPEMGPSFEFSWWASFLVGGILLGLIYLGKKRKAA</sequence>
<proteinExistence type="predicted"/>
<keyword evidence="3" id="KW-1185">Reference proteome</keyword>
<dbReference type="Gene3D" id="1.10.1900.10">
    <property type="entry name" value="c-terminal domain of poly(a) binding protein"/>
    <property type="match status" value="1"/>
</dbReference>
<evidence type="ECO:0000256" key="1">
    <source>
        <dbReference type="SAM" id="Phobius"/>
    </source>
</evidence>
<dbReference type="Proteomes" id="UP000034166">
    <property type="component" value="Unassembled WGS sequence"/>
</dbReference>
<feature type="transmembrane region" description="Helical" evidence="1">
    <location>
        <begin position="91"/>
        <end position="117"/>
    </location>
</feature>
<name>A0A0M2T1K1_9BACI</name>